<dbReference type="AlphaFoldDB" id="A0A2T6B8Q1"/>
<evidence type="ECO:0000256" key="1">
    <source>
        <dbReference type="ARBA" id="ARBA00006594"/>
    </source>
</evidence>
<dbReference type="Gene3D" id="3.40.50.150">
    <property type="entry name" value="Vaccinia Virus protein VP39"/>
    <property type="match status" value="1"/>
</dbReference>
<dbReference type="RefSeq" id="WP_108127863.1">
    <property type="nucleotide sequence ID" value="NZ_QBKP01000002.1"/>
</dbReference>
<dbReference type="GO" id="GO:0008170">
    <property type="term" value="F:N-methyltransferase activity"/>
    <property type="evidence" value="ECO:0007669"/>
    <property type="project" value="InterPro"/>
</dbReference>
<comment type="caution">
    <text evidence="7">The sequence shown here is derived from an EMBL/GenBank/DDBJ whole genome shotgun (WGS) entry which is preliminary data.</text>
</comment>
<dbReference type="Proteomes" id="UP000244224">
    <property type="component" value="Unassembled WGS sequence"/>
</dbReference>
<comment type="similarity">
    <text evidence="1 5">Belongs to the N(4)/N(6)-methyltransferase family.</text>
</comment>
<dbReference type="PANTHER" id="PTHR13370">
    <property type="entry name" value="RNA METHYLASE-RELATED"/>
    <property type="match status" value="1"/>
</dbReference>
<evidence type="ECO:0000256" key="3">
    <source>
        <dbReference type="ARBA" id="ARBA00022679"/>
    </source>
</evidence>
<dbReference type="GO" id="GO:0009007">
    <property type="term" value="F:site-specific DNA-methyltransferase (adenine-specific) activity"/>
    <property type="evidence" value="ECO:0007669"/>
    <property type="project" value="UniProtKB-EC"/>
</dbReference>
<dbReference type="PANTHER" id="PTHR13370:SF3">
    <property type="entry name" value="TRNA (GUANINE(10)-N2)-METHYLTRANSFERASE HOMOLOG"/>
    <property type="match status" value="1"/>
</dbReference>
<dbReference type="GO" id="GO:0003677">
    <property type="term" value="F:DNA binding"/>
    <property type="evidence" value="ECO:0007669"/>
    <property type="project" value="InterPro"/>
</dbReference>
<dbReference type="InterPro" id="IPR002052">
    <property type="entry name" value="DNA_methylase_N6_adenine_CS"/>
</dbReference>
<keyword evidence="3 7" id="KW-0808">Transferase</keyword>
<keyword evidence="2 7" id="KW-0489">Methyltransferase</keyword>
<protein>
    <recommendedName>
        <fullName evidence="5">Methyltransferase</fullName>
        <ecNumber evidence="5">2.1.1.-</ecNumber>
    </recommendedName>
</protein>
<dbReference type="SUPFAM" id="SSF53335">
    <property type="entry name" value="S-adenosyl-L-methionine-dependent methyltransferases"/>
    <property type="match status" value="1"/>
</dbReference>
<name>A0A2T6B8Q1_9RHOB</name>
<dbReference type="GO" id="GO:0032259">
    <property type="term" value="P:methylation"/>
    <property type="evidence" value="ECO:0007669"/>
    <property type="project" value="UniProtKB-KW"/>
</dbReference>
<feature type="domain" description="DNA methylase N-4/N-6" evidence="6">
    <location>
        <begin position="34"/>
        <end position="227"/>
    </location>
</feature>
<evidence type="ECO:0000256" key="5">
    <source>
        <dbReference type="RuleBase" id="RU362026"/>
    </source>
</evidence>
<dbReference type="Pfam" id="PF01555">
    <property type="entry name" value="N6_N4_Mtase"/>
    <property type="match status" value="1"/>
</dbReference>
<evidence type="ECO:0000256" key="2">
    <source>
        <dbReference type="ARBA" id="ARBA00022603"/>
    </source>
</evidence>
<evidence type="ECO:0000313" key="8">
    <source>
        <dbReference type="Proteomes" id="UP000244224"/>
    </source>
</evidence>
<evidence type="ECO:0000313" key="7">
    <source>
        <dbReference type="EMBL" id="PTX52439.1"/>
    </source>
</evidence>
<sequence>MRPLSDVPHFSRDGITLYHGCALTLLPRLRGAADLVVTDPPYRLTSGGRNAQVMSGIFASDRYDNSGELMRTVGWAEFARPLLEACKPDADAYVMANDKQIFAAHAAMIGAGWRCHNLLVWNKGAPTRNRWYMKENEYVLYLWKGRARTIRNPGSKQTFLSPRPDRHEKIHDTQKPVPLLEHYIRNSSEPGDLVLDPFAGSAATLVAARRAGRRAVGIELDPRNYAAAVARLGRECENPTCQGEGEPA</sequence>
<dbReference type="InterPro" id="IPR002941">
    <property type="entry name" value="DNA_methylase_N4/N6"/>
</dbReference>
<keyword evidence="8" id="KW-1185">Reference proteome</keyword>
<reference evidence="7 8" key="1">
    <citation type="submission" date="2018-04" db="EMBL/GenBank/DDBJ databases">
        <title>Genomic Encyclopedia of Archaeal and Bacterial Type Strains, Phase II (KMG-II): from individual species to whole genera.</title>
        <authorList>
            <person name="Goeker M."/>
        </authorList>
    </citation>
    <scope>NUCLEOTIDE SEQUENCE [LARGE SCALE GENOMIC DNA]</scope>
    <source>
        <strain evidence="7 8">DSM 21823</strain>
    </source>
</reference>
<dbReference type="OrthoDB" id="7806498at2"/>
<dbReference type="PROSITE" id="PS00092">
    <property type="entry name" value="N6_MTASE"/>
    <property type="match status" value="1"/>
</dbReference>
<organism evidence="7 8">
    <name type="scientific">Gemmobacter caeni</name>
    <dbReference type="NCBI Taxonomy" id="589035"/>
    <lineage>
        <taxon>Bacteria</taxon>
        <taxon>Pseudomonadati</taxon>
        <taxon>Pseudomonadota</taxon>
        <taxon>Alphaproteobacteria</taxon>
        <taxon>Rhodobacterales</taxon>
        <taxon>Paracoccaceae</taxon>
        <taxon>Gemmobacter</taxon>
    </lineage>
</organism>
<gene>
    <name evidence="7" type="ORF">C8N34_102219</name>
</gene>
<dbReference type="EMBL" id="QBKP01000002">
    <property type="protein sequence ID" value="PTX52439.1"/>
    <property type="molecule type" value="Genomic_DNA"/>
</dbReference>
<proteinExistence type="inferred from homology"/>
<dbReference type="PRINTS" id="PR00508">
    <property type="entry name" value="S21N4MTFRASE"/>
</dbReference>
<evidence type="ECO:0000256" key="4">
    <source>
        <dbReference type="ARBA" id="ARBA00047942"/>
    </source>
</evidence>
<dbReference type="EC" id="2.1.1.-" evidence="5"/>
<evidence type="ECO:0000259" key="6">
    <source>
        <dbReference type="Pfam" id="PF01555"/>
    </source>
</evidence>
<accession>A0A2T6B8Q1</accession>
<dbReference type="InterPro" id="IPR029063">
    <property type="entry name" value="SAM-dependent_MTases_sf"/>
</dbReference>
<dbReference type="InterPro" id="IPR001091">
    <property type="entry name" value="RM_Methyltransferase"/>
</dbReference>
<dbReference type="GO" id="GO:0005737">
    <property type="term" value="C:cytoplasm"/>
    <property type="evidence" value="ECO:0007669"/>
    <property type="project" value="TreeGrafter"/>
</dbReference>
<comment type="catalytic activity">
    <reaction evidence="4">
        <text>a 2'-deoxyadenosine in DNA + S-adenosyl-L-methionine = an N(6)-methyl-2'-deoxyadenosine in DNA + S-adenosyl-L-homocysteine + H(+)</text>
        <dbReference type="Rhea" id="RHEA:15197"/>
        <dbReference type="Rhea" id="RHEA-COMP:12418"/>
        <dbReference type="Rhea" id="RHEA-COMP:12419"/>
        <dbReference type="ChEBI" id="CHEBI:15378"/>
        <dbReference type="ChEBI" id="CHEBI:57856"/>
        <dbReference type="ChEBI" id="CHEBI:59789"/>
        <dbReference type="ChEBI" id="CHEBI:90615"/>
        <dbReference type="ChEBI" id="CHEBI:90616"/>
        <dbReference type="EC" id="2.1.1.72"/>
    </reaction>
</comment>